<evidence type="ECO:0000256" key="4">
    <source>
        <dbReference type="ARBA" id="ARBA00022801"/>
    </source>
</evidence>
<dbReference type="GO" id="GO:0006508">
    <property type="term" value="P:proteolysis"/>
    <property type="evidence" value="ECO:0007669"/>
    <property type="project" value="UniProtKB-KW"/>
</dbReference>
<evidence type="ECO:0000256" key="2">
    <source>
        <dbReference type="ARBA" id="ARBA00022670"/>
    </source>
</evidence>
<feature type="signal peptide" evidence="8">
    <location>
        <begin position="1"/>
        <end position="20"/>
    </location>
</feature>
<organism evidence="11 14">
    <name type="scientific">Citrus x changshan-huyou</name>
    <dbReference type="NCBI Taxonomy" id="2935761"/>
    <lineage>
        <taxon>Eukaryota</taxon>
        <taxon>Viridiplantae</taxon>
        <taxon>Streptophyta</taxon>
        <taxon>Embryophyta</taxon>
        <taxon>Tracheophyta</taxon>
        <taxon>Spermatophyta</taxon>
        <taxon>Magnoliopsida</taxon>
        <taxon>eudicotyledons</taxon>
        <taxon>Gunneridae</taxon>
        <taxon>Pentapetalae</taxon>
        <taxon>rosids</taxon>
        <taxon>malvids</taxon>
        <taxon>Sapindales</taxon>
        <taxon>Rutaceae</taxon>
        <taxon>Aurantioideae</taxon>
        <taxon>Citrus</taxon>
    </lineage>
</organism>
<dbReference type="FunFam" id="2.40.70.10:FF:000033">
    <property type="entry name" value="Aspartyl protease family protein"/>
    <property type="match status" value="1"/>
</dbReference>
<dbReference type="InterPro" id="IPR001969">
    <property type="entry name" value="Aspartic_peptidase_AS"/>
</dbReference>
<dbReference type="SUPFAM" id="SSF50630">
    <property type="entry name" value="Acid proteases"/>
    <property type="match status" value="2"/>
</dbReference>
<dbReference type="GO" id="GO:0005576">
    <property type="term" value="C:extracellular region"/>
    <property type="evidence" value="ECO:0007669"/>
    <property type="project" value="TreeGrafter"/>
</dbReference>
<gene>
    <name evidence="10" type="ORF">WN944_002981</name>
    <name evidence="11" type="ORF">WN944_002982</name>
    <name evidence="12" type="ORF">WN944_002983</name>
    <name evidence="13" type="ORF">WN944_002984</name>
</gene>
<sequence>MPSSHAILLLSLITLPFTSTRIFTSTTAAPAAGKPKRLVTKLLHRDSLLYNPNDTVDAQAQRTVNMSMARFIYLSQKSSQKAHDTRAHLHPGISTVPVFYVNFSIGQPPVPQLAVLDTGSSLIWVKCQPCEKCRATTFDPSKSLTYATLPCDSSYCTNDCSGYPDECWYNIRYTNGPDSQGTIGSEQFNFETSDEGKTFLDDVGFGCSHNNAHFSDEQFTGVFGLGPATSSTHSLVEKVGSKFSYCIGNLNYFEYAYNMLILGEGAILEGDSTPMTVIDGSYYVTLEGISLGEKMLDIDPNLFKKNDTWSDAGVFIDSGTTLTWLVPSAYQTLRKEVEDLFQGLLPSYPMDPAWHLCYSGNINRDLQGFPAMAFHFAGGADLVLDAESVFYQESSSVFCLAVGPSDINGERFKDLSIIGMIAQQNYNVAYDLNSTKRGKKKIKKKEILFFAAVPGSHAVLLLSLVLLPFANTNFTSSAAPKPKRLVTNLLHRESLLYNPNLAIEVQILNALNYFEYEYNMLVLGEGAIPEDDSTPINVMDGSYYVTLEGISLGEKMPDIDPNFFKKNDTGSDDGVFVNSGTTITWLVPSAYQTLRKEIEQLPEGRAVVEIPNGAGVASLLLRGHQSRSSRFSSDSISFCWWPGGADLAFPFASPRTVCLYRFLPRF</sequence>
<dbReference type="EMBL" id="JBCGBO010000004">
    <property type="protein sequence ID" value="KAK9210611.1"/>
    <property type="molecule type" value="Genomic_DNA"/>
</dbReference>
<proteinExistence type="inferred from homology"/>
<dbReference type="Proteomes" id="UP001428341">
    <property type="component" value="Unassembled WGS sequence"/>
</dbReference>
<dbReference type="InterPro" id="IPR021109">
    <property type="entry name" value="Peptidase_aspartic_dom_sf"/>
</dbReference>
<dbReference type="InterPro" id="IPR032861">
    <property type="entry name" value="TAXi_N"/>
</dbReference>
<accession>A0AAP0QSP2</accession>
<feature type="chain" id="PRO_5044711518" description="Peptidase A1 domain-containing protein" evidence="8">
    <location>
        <begin position="21"/>
        <end position="666"/>
    </location>
</feature>
<dbReference type="AlphaFoldDB" id="A0AAP0QSP2"/>
<dbReference type="PANTHER" id="PTHR47967:SF14">
    <property type="entry name" value="EUKARYOTIC ASPARTYL PROTEASE FAMILY PROTEIN"/>
    <property type="match status" value="1"/>
</dbReference>
<evidence type="ECO:0000313" key="11">
    <source>
        <dbReference type="EMBL" id="KAK9210611.1"/>
    </source>
</evidence>
<evidence type="ECO:0000256" key="7">
    <source>
        <dbReference type="RuleBase" id="RU000454"/>
    </source>
</evidence>
<name>A0AAP0QSP2_9ROSI</name>
<evidence type="ECO:0000259" key="9">
    <source>
        <dbReference type="PROSITE" id="PS51767"/>
    </source>
</evidence>
<dbReference type="Pfam" id="PF14543">
    <property type="entry name" value="TAXi_N"/>
    <property type="match status" value="1"/>
</dbReference>
<dbReference type="EMBL" id="JBCGBO010000004">
    <property type="protein sequence ID" value="KAK9210613.1"/>
    <property type="molecule type" value="Genomic_DNA"/>
</dbReference>
<keyword evidence="3 7" id="KW-0064">Aspartyl protease</keyword>
<dbReference type="PROSITE" id="PS00141">
    <property type="entry name" value="ASP_PROTEASE"/>
    <property type="match status" value="1"/>
</dbReference>
<dbReference type="EMBL" id="JBCGBO010000004">
    <property type="protein sequence ID" value="KAK9210612.1"/>
    <property type="molecule type" value="Genomic_DNA"/>
</dbReference>
<feature type="active site" evidence="6">
    <location>
        <position position="317"/>
    </location>
</feature>
<dbReference type="InterPro" id="IPR051708">
    <property type="entry name" value="Plant_Aspart_Prot_A1"/>
</dbReference>
<evidence type="ECO:0000256" key="5">
    <source>
        <dbReference type="ARBA" id="ARBA00023180"/>
    </source>
</evidence>
<feature type="active site" evidence="6">
    <location>
        <position position="117"/>
    </location>
</feature>
<evidence type="ECO:0000313" key="14">
    <source>
        <dbReference type="Proteomes" id="UP001428341"/>
    </source>
</evidence>
<feature type="domain" description="Peptidase A1" evidence="9">
    <location>
        <begin position="99"/>
        <end position="440"/>
    </location>
</feature>
<evidence type="ECO:0000256" key="1">
    <source>
        <dbReference type="ARBA" id="ARBA00007447"/>
    </source>
</evidence>
<evidence type="ECO:0000256" key="3">
    <source>
        <dbReference type="ARBA" id="ARBA00022750"/>
    </source>
</evidence>
<dbReference type="Gene3D" id="2.40.70.10">
    <property type="entry name" value="Acid Proteases"/>
    <property type="match status" value="3"/>
</dbReference>
<evidence type="ECO:0000256" key="8">
    <source>
        <dbReference type="SAM" id="SignalP"/>
    </source>
</evidence>
<comment type="similarity">
    <text evidence="1 7">Belongs to the peptidase A1 family.</text>
</comment>
<dbReference type="InterPro" id="IPR001461">
    <property type="entry name" value="Aspartic_peptidase_A1"/>
</dbReference>
<dbReference type="Pfam" id="PF14541">
    <property type="entry name" value="TAXi_C"/>
    <property type="match status" value="2"/>
</dbReference>
<keyword evidence="14" id="KW-1185">Reference proteome</keyword>
<keyword evidence="2 7" id="KW-0645">Protease</keyword>
<dbReference type="InterPro" id="IPR033121">
    <property type="entry name" value="PEPTIDASE_A1"/>
</dbReference>
<evidence type="ECO:0000313" key="13">
    <source>
        <dbReference type="EMBL" id="KAK9210613.1"/>
    </source>
</evidence>
<evidence type="ECO:0000256" key="6">
    <source>
        <dbReference type="PIRSR" id="PIRSR601461-1"/>
    </source>
</evidence>
<keyword evidence="8" id="KW-0732">Signal</keyword>
<evidence type="ECO:0000313" key="10">
    <source>
        <dbReference type="EMBL" id="KAK9210610.1"/>
    </source>
</evidence>
<evidence type="ECO:0000313" key="12">
    <source>
        <dbReference type="EMBL" id="KAK9210612.1"/>
    </source>
</evidence>
<dbReference type="EMBL" id="JBCGBO010000004">
    <property type="protein sequence ID" value="KAK9210610.1"/>
    <property type="molecule type" value="Genomic_DNA"/>
</dbReference>
<keyword evidence="5" id="KW-0325">Glycoprotein</keyword>
<comment type="caution">
    <text evidence="11">The sequence shown here is derived from an EMBL/GenBank/DDBJ whole genome shotgun (WGS) entry which is preliminary data.</text>
</comment>
<keyword evidence="4 7" id="KW-0378">Hydrolase</keyword>
<dbReference type="PANTHER" id="PTHR47967">
    <property type="entry name" value="OS07G0603500 PROTEIN-RELATED"/>
    <property type="match status" value="1"/>
</dbReference>
<dbReference type="PRINTS" id="PR00792">
    <property type="entry name" value="PEPSIN"/>
</dbReference>
<dbReference type="GO" id="GO:0004190">
    <property type="term" value="F:aspartic-type endopeptidase activity"/>
    <property type="evidence" value="ECO:0007669"/>
    <property type="project" value="UniProtKB-KW"/>
</dbReference>
<dbReference type="InterPro" id="IPR034161">
    <property type="entry name" value="Pepsin-like_plant"/>
</dbReference>
<dbReference type="CDD" id="cd05476">
    <property type="entry name" value="pepsin_A_like_plant"/>
    <property type="match status" value="1"/>
</dbReference>
<dbReference type="InterPro" id="IPR032799">
    <property type="entry name" value="TAXi_C"/>
</dbReference>
<dbReference type="PROSITE" id="PS51767">
    <property type="entry name" value="PEPTIDASE_A1"/>
    <property type="match status" value="1"/>
</dbReference>
<protein>
    <recommendedName>
        <fullName evidence="9">Peptidase A1 domain-containing protein</fullName>
    </recommendedName>
</protein>
<reference evidence="11 14" key="1">
    <citation type="submission" date="2024-05" db="EMBL/GenBank/DDBJ databases">
        <title>Haplotype-resolved chromosome-level genome assembly of Huyou (Citrus changshanensis).</title>
        <authorList>
            <person name="Miao C."/>
            <person name="Chen W."/>
            <person name="Wu Y."/>
            <person name="Wang L."/>
            <person name="Zhao S."/>
            <person name="Grierson D."/>
            <person name="Xu C."/>
            <person name="Chen K."/>
        </authorList>
    </citation>
    <scope>NUCLEOTIDE SEQUENCE [LARGE SCALE GENOMIC DNA]</scope>
    <source>
        <strain evidence="11">01-14</strain>
        <tissue evidence="11">Leaf</tissue>
    </source>
</reference>